<evidence type="ECO:0000256" key="3">
    <source>
        <dbReference type="ARBA" id="ARBA00023163"/>
    </source>
</evidence>
<feature type="domain" description="HTH luxR-type" evidence="4">
    <location>
        <begin position="192"/>
        <end position="257"/>
    </location>
</feature>
<dbReference type="InterPro" id="IPR035965">
    <property type="entry name" value="PAS-like_dom_sf"/>
</dbReference>
<keyword evidence="2" id="KW-0238">DNA-binding</keyword>
<dbReference type="OrthoDB" id="1727128at2"/>
<dbReference type="PRINTS" id="PR00038">
    <property type="entry name" value="HTHLUXR"/>
</dbReference>
<dbReference type="Gene3D" id="3.30.450.20">
    <property type="entry name" value="PAS domain"/>
    <property type="match status" value="1"/>
</dbReference>
<organism evidence="5 6">
    <name type="scientific">Chitinophaga terrae</name>
    <name type="common">ex Kim and Jung 2007</name>
    <dbReference type="NCBI Taxonomy" id="408074"/>
    <lineage>
        <taxon>Bacteria</taxon>
        <taxon>Pseudomonadati</taxon>
        <taxon>Bacteroidota</taxon>
        <taxon>Chitinophagia</taxon>
        <taxon>Chitinophagales</taxon>
        <taxon>Chitinophagaceae</taxon>
        <taxon>Chitinophaga</taxon>
    </lineage>
</organism>
<reference evidence="6" key="1">
    <citation type="submission" date="2016-10" db="EMBL/GenBank/DDBJ databases">
        <authorList>
            <person name="Varghese N."/>
            <person name="Submissions S."/>
        </authorList>
    </citation>
    <scope>NUCLEOTIDE SEQUENCE [LARGE SCALE GENOMIC DNA]</scope>
    <source>
        <strain evidence="6">DSM 23920</strain>
    </source>
</reference>
<evidence type="ECO:0000256" key="2">
    <source>
        <dbReference type="ARBA" id="ARBA00023125"/>
    </source>
</evidence>
<dbReference type="PROSITE" id="PS50043">
    <property type="entry name" value="HTH_LUXR_2"/>
    <property type="match status" value="1"/>
</dbReference>
<evidence type="ECO:0000313" key="6">
    <source>
        <dbReference type="Proteomes" id="UP000199656"/>
    </source>
</evidence>
<dbReference type="AlphaFoldDB" id="A0A1H4C2G0"/>
<dbReference type="SUPFAM" id="SSF55785">
    <property type="entry name" value="PYP-like sensor domain (PAS domain)"/>
    <property type="match status" value="1"/>
</dbReference>
<accession>A0A1H4C2G0</accession>
<dbReference type="SMART" id="SM00421">
    <property type="entry name" value="HTH_LUXR"/>
    <property type="match status" value="1"/>
</dbReference>
<dbReference type="PROSITE" id="PS00622">
    <property type="entry name" value="HTH_LUXR_1"/>
    <property type="match status" value="1"/>
</dbReference>
<evidence type="ECO:0000313" key="5">
    <source>
        <dbReference type="EMBL" id="SEA54586.1"/>
    </source>
</evidence>
<dbReference type="SUPFAM" id="SSF46894">
    <property type="entry name" value="C-terminal effector domain of the bipartite response regulators"/>
    <property type="match status" value="1"/>
</dbReference>
<dbReference type="InterPro" id="IPR000792">
    <property type="entry name" value="Tscrpt_reg_LuxR_C"/>
</dbReference>
<dbReference type="GO" id="GO:0006355">
    <property type="term" value="P:regulation of DNA-templated transcription"/>
    <property type="evidence" value="ECO:0007669"/>
    <property type="project" value="InterPro"/>
</dbReference>
<dbReference type="InterPro" id="IPR016032">
    <property type="entry name" value="Sig_transdc_resp-reg_C-effctor"/>
</dbReference>
<proteinExistence type="predicted"/>
<evidence type="ECO:0000259" key="4">
    <source>
        <dbReference type="PROSITE" id="PS50043"/>
    </source>
</evidence>
<gene>
    <name evidence="5" type="ORF">SAMN05660909_02410</name>
</gene>
<name>A0A1H4C2G0_9BACT</name>
<keyword evidence="1" id="KW-0805">Transcription regulation</keyword>
<dbReference type="CDD" id="cd06170">
    <property type="entry name" value="LuxR_C_like"/>
    <property type="match status" value="1"/>
</dbReference>
<dbReference type="Gene3D" id="1.10.10.10">
    <property type="entry name" value="Winged helix-like DNA-binding domain superfamily/Winged helix DNA-binding domain"/>
    <property type="match status" value="1"/>
</dbReference>
<dbReference type="PANTHER" id="PTHR44688:SF16">
    <property type="entry name" value="DNA-BINDING TRANSCRIPTIONAL ACTIVATOR DEVR_DOSR"/>
    <property type="match status" value="1"/>
</dbReference>
<dbReference type="PANTHER" id="PTHR44688">
    <property type="entry name" value="DNA-BINDING TRANSCRIPTIONAL ACTIVATOR DEVR_DOSR"/>
    <property type="match status" value="1"/>
</dbReference>
<keyword evidence="6" id="KW-1185">Reference proteome</keyword>
<keyword evidence="3" id="KW-0804">Transcription</keyword>
<dbReference type="STRING" id="408074.SAMN05660909_02410"/>
<dbReference type="EMBL" id="FNRL01000009">
    <property type="protein sequence ID" value="SEA54586.1"/>
    <property type="molecule type" value="Genomic_DNA"/>
</dbReference>
<dbReference type="InterPro" id="IPR036388">
    <property type="entry name" value="WH-like_DNA-bd_sf"/>
</dbReference>
<evidence type="ECO:0000256" key="1">
    <source>
        <dbReference type="ARBA" id="ARBA00023015"/>
    </source>
</evidence>
<dbReference type="Proteomes" id="UP000199656">
    <property type="component" value="Unassembled WGS sequence"/>
</dbReference>
<protein>
    <submittedName>
        <fullName evidence="5">Regulatory protein, luxR family</fullName>
    </submittedName>
</protein>
<dbReference type="GO" id="GO:0003677">
    <property type="term" value="F:DNA binding"/>
    <property type="evidence" value="ECO:0007669"/>
    <property type="project" value="UniProtKB-KW"/>
</dbReference>
<dbReference type="Pfam" id="PF00196">
    <property type="entry name" value="GerE"/>
    <property type="match status" value="1"/>
</dbReference>
<dbReference type="RefSeq" id="WP_089761897.1">
    <property type="nucleotide sequence ID" value="NZ_BKAT01000038.1"/>
</dbReference>
<sequence length="259" mass="30242">MKVAQTFEKHLQQVCFLPEEIDQQGVSQLLDKFEQLGNTMLNTAPLYFLIDYTKSQYLLMTNSTLEITNRDPREFLEGGIPMLKSIYQPDDFRIYNEKIFPVNLRFLQSQPQAIHHEFIFSYNFRIKHKNGNMVPILQRGCYLTSPVTGQPIYSLGMVTDISPLKKDRIIYQTIERRTENGRQLLEENYYYPYEEDSQLSSQELRVLGYMAEGLSSKQIAWKLNIAENTVNNHRKNMLKKTNTKNVAELIAVACRARII</sequence>